<evidence type="ECO:0000313" key="2">
    <source>
        <dbReference type="EMBL" id="KFE43961.1"/>
    </source>
</evidence>
<dbReference type="EMBL" id="JPQT01000183">
    <property type="protein sequence ID" value="KFE43961.1"/>
    <property type="molecule type" value="Genomic_DNA"/>
</dbReference>
<evidence type="ECO:0000256" key="1">
    <source>
        <dbReference type="SAM" id="SignalP"/>
    </source>
</evidence>
<accession>A0A085UL98</accession>
<organism evidence="2 3">
    <name type="scientific">Pseudomonas syringae</name>
    <dbReference type="NCBI Taxonomy" id="317"/>
    <lineage>
        <taxon>Bacteria</taxon>
        <taxon>Pseudomonadati</taxon>
        <taxon>Pseudomonadota</taxon>
        <taxon>Gammaproteobacteria</taxon>
        <taxon>Pseudomonadales</taxon>
        <taxon>Pseudomonadaceae</taxon>
        <taxon>Pseudomonas</taxon>
    </lineage>
</organism>
<keyword evidence="1" id="KW-0732">Signal</keyword>
<comment type="caution">
    <text evidence="2">The sequence shown here is derived from an EMBL/GenBank/DDBJ whole genome shotgun (WGS) entry which is preliminary data.</text>
</comment>
<name>A0A085UL98_PSESX</name>
<reference evidence="2 3" key="1">
    <citation type="submission" date="2014-07" db="EMBL/GenBank/DDBJ databases">
        <title>Draft Genome Sequences of Environmental Pseudomonas syringae strains.</title>
        <authorList>
            <person name="Baltrus D.A."/>
            <person name="Berge O."/>
            <person name="Morris C."/>
        </authorList>
    </citation>
    <scope>NUCLEOTIDE SEQUENCE [LARGE SCALE GENOMIC DNA]</scope>
    <source>
        <strain evidence="2 3">CEB003</strain>
    </source>
</reference>
<protein>
    <submittedName>
        <fullName evidence="2">Uncharacterized protein</fullName>
    </submittedName>
</protein>
<sequence length="115" mass="12611">MKKVLVAAGLSLFAMHAVPAFAATINIENKSSWEIHEIYFAPSSQDDWGDDHLGKKVLKPGMTLTLTGVTAGKWDVRLVDEDEDECIVKNQQISASEKFSIDDDDLLGCQAATEE</sequence>
<feature type="signal peptide" evidence="1">
    <location>
        <begin position="1"/>
        <end position="22"/>
    </location>
</feature>
<dbReference type="PATRIC" id="fig|317.174.peg.6422"/>
<dbReference type="AlphaFoldDB" id="A0A085UL98"/>
<dbReference type="RefSeq" id="WP_047580065.1">
    <property type="nucleotide sequence ID" value="NZ_JPQT01000183.1"/>
</dbReference>
<gene>
    <name evidence="2" type="ORF">IV02_31455</name>
</gene>
<feature type="chain" id="PRO_5001798112" evidence="1">
    <location>
        <begin position="23"/>
        <end position="115"/>
    </location>
</feature>
<dbReference type="Proteomes" id="UP000028643">
    <property type="component" value="Unassembled WGS sequence"/>
</dbReference>
<proteinExistence type="predicted"/>
<evidence type="ECO:0000313" key="3">
    <source>
        <dbReference type="Proteomes" id="UP000028643"/>
    </source>
</evidence>